<dbReference type="EMBL" id="GBXM01060091">
    <property type="protein sequence ID" value="JAH48486.1"/>
    <property type="molecule type" value="Transcribed_RNA"/>
</dbReference>
<reference evidence="1" key="2">
    <citation type="journal article" date="2015" name="Fish Shellfish Immunol.">
        <title>Early steps in the European eel (Anguilla anguilla)-Vibrio vulnificus interaction in the gills: Role of the RtxA13 toxin.</title>
        <authorList>
            <person name="Callol A."/>
            <person name="Pajuelo D."/>
            <person name="Ebbesson L."/>
            <person name="Teles M."/>
            <person name="MacKenzie S."/>
            <person name="Amaro C."/>
        </authorList>
    </citation>
    <scope>NUCLEOTIDE SEQUENCE</scope>
</reference>
<reference evidence="1" key="1">
    <citation type="submission" date="2014-11" db="EMBL/GenBank/DDBJ databases">
        <authorList>
            <person name="Amaro Gonzalez C."/>
        </authorList>
    </citation>
    <scope>NUCLEOTIDE SEQUENCE</scope>
</reference>
<dbReference type="AlphaFoldDB" id="A0A0E9T479"/>
<proteinExistence type="predicted"/>
<accession>A0A0E9T479</accession>
<organism evidence="1">
    <name type="scientific">Anguilla anguilla</name>
    <name type="common">European freshwater eel</name>
    <name type="synonym">Muraena anguilla</name>
    <dbReference type="NCBI Taxonomy" id="7936"/>
    <lineage>
        <taxon>Eukaryota</taxon>
        <taxon>Metazoa</taxon>
        <taxon>Chordata</taxon>
        <taxon>Craniata</taxon>
        <taxon>Vertebrata</taxon>
        <taxon>Euteleostomi</taxon>
        <taxon>Actinopterygii</taxon>
        <taxon>Neopterygii</taxon>
        <taxon>Teleostei</taxon>
        <taxon>Anguilliformes</taxon>
        <taxon>Anguillidae</taxon>
        <taxon>Anguilla</taxon>
    </lineage>
</organism>
<protein>
    <submittedName>
        <fullName evidence="1">Uncharacterized protein</fullName>
    </submittedName>
</protein>
<evidence type="ECO:0000313" key="1">
    <source>
        <dbReference type="EMBL" id="JAH48486.1"/>
    </source>
</evidence>
<name>A0A0E9T479_ANGAN</name>
<sequence length="48" mass="5568">MLLQTSFRDVVTHWLWNHLCGFHLNSWLSSLSPALGHHHTNSTQNVED</sequence>